<keyword evidence="5 6" id="KW-0472">Membrane</keyword>
<gene>
    <name evidence="7" type="ORF">ADFLV_0765</name>
</gene>
<dbReference type="PANTHER" id="PTHR30086">
    <property type="entry name" value="ARGININE EXPORTER PROTEIN ARGO"/>
    <property type="match status" value="1"/>
</dbReference>
<evidence type="ECO:0000256" key="2">
    <source>
        <dbReference type="ARBA" id="ARBA00022475"/>
    </source>
</evidence>
<keyword evidence="8" id="KW-1185">Reference proteome</keyword>
<evidence type="ECO:0000256" key="4">
    <source>
        <dbReference type="ARBA" id="ARBA00022989"/>
    </source>
</evidence>
<dbReference type="GO" id="GO:0015171">
    <property type="term" value="F:amino acid transmembrane transporter activity"/>
    <property type="evidence" value="ECO:0007669"/>
    <property type="project" value="TreeGrafter"/>
</dbReference>
<comment type="subcellular location">
    <subcellularLocation>
        <location evidence="1">Cell membrane</location>
        <topology evidence="1">Multi-pass membrane protein</topology>
    </subcellularLocation>
</comment>
<dbReference type="AlphaFoldDB" id="A0AAE7BC39"/>
<keyword evidence="2" id="KW-1003">Cell membrane</keyword>
<sequence length="209" mass="24600">MEIEIYLQSFFILAFAHFLALISPGVDFFIIINSTIKNGKRAGIIVAFGIAIANLVYILLALFGIMFIKDNLFIFNFLKLSGCVYLFYISYYLFKSKRKNLFENVSKNRKVDNHLSSFFKGFLSAILNPKNFIFYFSMFSITFQNNTPFFIQTIYGLWMFFAVLIWDVFIVYILNLKKIKQLFNRYIYLIEKISAVFLTFVALMIIYKI</sequence>
<dbReference type="GO" id="GO:0005886">
    <property type="term" value="C:plasma membrane"/>
    <property type="evidence" value="ECO:0007669"/>
    <property type="project" value="UniProtKB-SubCell"/>
</dbReference>
<name>A0AAE7BC39_9BACT</name>
<keyword evidence="3 6" id="KW-0812">Transmembrane</keyword>
<dbReference type="PANTHER" id="PTHR30086:SF21">
    <property type="entry name" value="TRANSPORT PROTEIN"/>
    <property type="match status" value="1"/>
</dbReference>
<proteinExistence type="predicted"/>
<feature type="transmembrane region" description="Helical" evidence="6">
    <location>
        <begin position="149"/>
        <end position="174"/>
    </location>
</feature>
<evidence type="ECO:0000256" key="3">
    <source>
        <dbReference type="ARBA" id="ARBA00022692"/>
    </source>
</evidence>
<dbReference type="Pfam" id="PF01810">
    <property type="entry name" value="LysE"/>
    <property type="match status" value="1"/>
</dbReference>
<dbReference type="KEGG" id="adz:ADFLV_0765"/>
<feature type="transmembrane region" description="Helical" evidence="6">
    <location>
        <begin position="115"/>
        <end position="137"/>
    </location>
</feature>
<feature type="transmembrane region" description="Helical" evidence="6">
    <location>
        <begin position="6"/>
        <end position="32"/>
    </location>
</feature>
<feature type="transmembrane region" description="Helical" evidence="6">
    <location>
        <begin position="44"/>
        <end position="68"/>
    </location>
</feature>
<dbReference type="InterPro" id="IPR001123">
    <property type="entry name" value="LeuE-type"/>
</dbReference>
<evidence type="ECO:0000256" key="1">
    <source>
        <dbReference type="ARBA" id="ARBA00004651"/>
    </source>
</evidence>
<reference evidence="7 8" key="1">
    <citation type="submission" date="2020-05" db="EMBL/GenBank/DDBJ databases">
        <title>Complete genome sequencing of Campylobacter and Arcobacter type strains.</title>
        <authorList>
            <person name="Miller W.G."/>
            <person name="Yee E."/>
        </authorList>
    </citation>
    <scope>NUCLEOTIDE SEQUENCE [LARGE SCALE GENOMIC DNA]</scope>
    <source>
        <strain evidence="7 8">LMG 25694</strain>
    </source>
</reference>
<feature type="transmembrane region" description="Helical" evidence="6">
    <location>
        <begin position="74"/>
        <end position="94"/>
    </location>
</feature>
<evidence type="ECO:0000256" key="5">
    <source>
        <dbReference type="ARBA" id="ARBA00023136"/>
    </source>
</evidence>
<dbReference type="Proteomes" id="UP000503313">
    <property type="component" value="Chromosome"/>
</dbReference>
<dbReference type="EMBL" id="CP053835">
    <property type="protein sequence ID" value="QKF76810.1"/>
    <property type="molecule type" value="Genomic_DNA"/>
</dbReference>
<evidence type="ECO:0000313" key="8">
    <source>
        <dbReference type="Proteomes" id="UP000503313"/>
    </source>
</evidence>
<organism evidence="7 8">
    <name type="scientific">Arcobacter defluvii</name>
    <dbReference type="NCBI Taxonomy" id="873191"/>
    <lineage>
        <taxon>Bacteria</taxon>
        <taxon>Pseudomonadati</taxon>
        <taxon>Campylobacterota</taxon>
        <taxon>Epsilonproteobacteria</taxon>
        <taxon>Campylobacterales</taxon>
        <taxon>Arcobacteraceae</taxon>
        <taxon>Arcobacter</taxon>
    </lineage>
</organism>
<dbReference type="RefSeq" id="WP_129011029.1">
    <property type="nucleotide sequence ID" value="NZ_CP053835.1"/>
</dbReference>
<evidence type="ECO:0000313" key="7">
    <source>
        <dbReference type="EMBL" id="QKF76810.1"/>
    </source>
</evidence>
<accession>A0AAE7BC39</accession>
<feature type="transmembrane region" description="Helical" evidence="6">
    <location>
        <begin position="186"/>
        <end position="207"/>
    </location>
</feature>
<keyword evidence="4 6" id="KW-1133">Transmembrane helix</keyword>
<evidence type="ECO:0000256" key="6">
    <source>
        <dbReference type="SAM" id="Phobius"/>
    </source>
</evidence>
<protein>
    <submittedName>
        <fullName evidence="7">Threonine/homoserine/homoserine lactone efflux protein, LysE family</fullName>
    </submittedName>
</protein>